<dbReference type="InterPro" id="IPR004370">
    <property type="entry name" value="4-OT-like_dom"/>
</dbReference>
<keyword evidence="7" id="KW-1185">Reference proteome</keyword>
<dbReference type="EC" id="5.3.2.-" evidence="4"/>
<dbReference type="Gene3D" id="3.30.429.10">
    <property type="entry name" value="Macrophage Migration Inhibitory Factor"/>
    <property type="match status" value="1"/>
</dbReference>
<proteinExistence type="inferred from homology"/>
<dbReference type="Proteomes" id="UP000650628">
    <property type="component" value="Unassembled WGS sequence"/>
</dbReference>
<organism evidence="6 7">
    <name type="scientific">Planotetraspora mira</name>
    <dbReference type="NCBI Taxonomy" id="58121"/>
    <lineage>
        <taxon>Bacteria</taxon>
        <taxon>Bacillati</taxon>
        <taxon>Actinomycetota</taxon>
        <taxon>Actinomycetes</taxon>
        <taxon>Streptosporangiales</taxon>
        <taxon>Streptosporangiaceae</taxon>
        <taxon>Planotetraspora</taxon>
    </lineage>
</organism>
<evidence type="ECO:0000256" key="4">
    <source>
        <dbReference type="RuleBase" id="RU362032"/>
    </source>
</evidence>
<dbReference type="Pfam" id="PF01361">
    <property type="entry name" value="Tautomerase"/>
    <property type="match status" value="1"/>
</dbReference>
<evidence type="ECO:0000313" key="6">
    <source>
        <dbReference type="EMBL" id="GII33377.1"/>
    </source>
</evidence>
<keyword evidence="2 4" id="KW-0413">Isomerase</keyword>
<dbReference type="GO" id="GO:0016853">
    <property type="term" value="F:isomerase activity"/>
    <property type="evidence" value="ECO:0007669"/>
    <property type="project" value="UniProtKB-UniRule"/>
</dbReference>
<dbReference type="InterPro" id="IPR018191">
    <property type="entry name" value="4-OT"/>
</dbReference>
<sequence>MPVITVAMRTGRTIDQKRELVRRVTDAFVETCGGEADGVWVEIVEIPAEHWGIGGRLQSDLLAEAAVAADSFPARERSPDHS</sequence>
<evidence type="ECO:0000259" key="5">
    <source>
        <dbReference type="Pfam" id="PF01361"/>
    </source>
</evidence>
<dbReference type="PANTHER" id="PTHR35530:SF1">
    <property type="entry name" value="2-HYDROXYMUCONATE TAUTOMERASE"/>
    <property type="match status" value="1"/>
</dbReference>
<name>A0A8J3TW85_9ACTN</name>
<dbReference type="SUPFAM" id="SSF55331">
    <property type="entry name" value="Tautomerase/MIF"/>
    <property type="match status" value="1"/>
</dbReference>
<evidence type="ECO:0000256" key="3">
    <source>
        <dbReference type="PIRSR" id="PIRSR618191-1"/>
    </source>
</evidence>
<dbReference type="InterPro" id="IPR014347">
    <property type="entry name" value="Tautomerase/MIF_sf"/>
</dbReference>
<comment type="similarity">
    <text evidence="1 4">Belongs to the 4-oxalocrotonate tautomerase family.</text>
</comment>
<gene>
    <name evidence="6" type="ORF">Pmi06nite_68190</name>
</gene>
<reference evidence="6 7" key="1">
    <citation type="submission" date="2021-01" db="EMBL/GenBank/DDBJ databases">
        <title>Whole genome shotgun sequence of Planotetraspora mira NBRC 15435.</title>
        <authorList>
            <person name="Komaki H."/>
            <person name="Tamura T."/>
        </authorList>
    </citation>
    <scope>NUCLEOTIDE SEQUENCE [LARGE SCALE GENOMIC DNA]</scope>
    <source>
        <strain evidence="6 7">NBRC 15435</strain>
    </source>
</reference>
<comment type="caution">
    <text evidence="6">The sequence shown here is derived from an EMBL/GenBank/DDBJ whole genome shotgun (WGS) entry which is preliminary data.</text>
</comment>
<feature type="domain" description="4-oxalocrotonate tautomerase-like" evidence="5">
    <location>
        <begin position="2"/>
        <end position="57"/>
    </location>
</feature>
<evidence type="ECO:0000256" key="2">
    <source>
        <dbReference type="ARBA" id="ARBA00023235"/>
    </source>
</evidence>
<dbReference type="PANTHER" id="PTHR35530">
    <property type="entry name" value="TAUTOMERASE-RELATED"/>
    <property type="match status" value="1"/>
</dbReference>
<accession>A0A8J3TW85</accession>
<dbReference type="NCBIfam" id="TIGR00013">
    <property type="entry name" value="taut"/>
    <property type="match status" value="1"/>
</dbReference>
<feature type="active site" description="Proton acceptor; via imino nitrogen" evidence="3">
    <location>
        <position position="2"/>
    </location>
</feature>
<protein>
    <recommendedName>
        <fullName evidence="4">Tautomerase</fullName>
        <ecNumber evidence="4">5.3.2.-</ecNumber>
    </recommendedName>
</protein>
<dbReference type="RefSeq" id="WP_377343465.1">
    <property type="nucleotide sequence ID" value="NZ_JBHTHH010000009.1"/>
</dbReference>
<dbReference type="EMBL" id="BOOO01000040">
    <property type="protein sequence ID" value="GII33377.1"/>
    <property type="molecule type" value="Genomic_DNA"/>
</dbReference>
<evidence type="ECO:0000313" key="7">
    <source>
        <dbReference type="Proteomes" id="UP000650628"/>
    </source>
</evidence>
<evidence type="ECO:0000256" key="1">
    <source>
        <dbReference type="ARBA" id="ARBA00006723"/>
    </source>
</evidence>
<dbReference type="AlphaFoldDB" id="A0A8J3TW85"/>